<evidence type="ECO:0000313" key="3">
    <source>
        <dbReference type="Proteomes" id="UP001157134"/>
    </source>
</evidence>
<dbReference type="RefSeq" id="WP_284296646.1">
    <property type="nucleotide sequence ID" value="NZ_BSSV01000002.1"/>
</dbReference>
<sequence length="150" mass="17577">MIKFFTTYANFFLYAIAGFFFARWTRTLLVEGDFELTSMMYFICALMLAYRFSDKFERRNNLDELIKRKEDSLVIRSVHPFPIITLHQAKSIEIERISKVAISDNWLSIIIDGNGNGFDFQLADSKENIESHLKNLMVDHNTAQVDFQFV</sequence>
<keyword evidence="3" id="KW-1185">Reference proteome</keyword>
<proteinExistence type="predicted"/>
<accession>A0ABQ6HA02</accession>
<feature type="transmembrane region" description="Helical" evidence="1">
    <location>
        <begin position="36"/>
        <end position="53"/>
    </location>
</feature>
<feature type="transmembrane region" description="Helical" evidence="1">
    <location>
        <begin position="7"/>
        <end position="24"/>
    </location>
</feature>
<keyword evidence="1" id="KW-0472">Membrane</keyword>
<name>A0ABQ6HA02_9GAMM</name>
<comment type="caution">
    <text evidence="2">The sequence shown here is derived from an EMBL/GenBank/DDBJ whole genome shotgun (WGS) entry which is preliminary data.</text>
</comment>
<dbReference type="EMBL" id="BSSV01000002">
    <property type="protein sequence ID" value="GLX84953.1"/>
    <property type="molecule type" value="Genomic_DNA"/>
</dbReference>
<reference evidence="2 3" key="1">
    <citation type="submission" date="2023-03" db="EMBL/GenBank/DDBJ databases">
        <title>Thalassotalea loyana LMG 22536T draft genome sequence.</title>
        <authorList>
            <person name="Sawabe T."/>
        </authorList>
    </citation>
    <scope>NUCLEOTIDE SEQUENCE [LARGE SCALE GENOMIC DNA]</scope>
    <source>
        <strain evidence="2 3">LMG 22536</strain>
    </source>
</reference>
<organism evidence="2 3">
    <name type="scientific">Thalassotalea loyana</name>
    <dbReference type="NCBI Taxonomy" id="280483"/>
    <lineage>
        <taxon>Bacteria</taxon>
        <taxon>Pseudomonadati</taxon>
        <taxon>Pseudomonadota</taxon>
        <taxon>Gammaproteobacteria</taxon>
        <taxon>Alteromonadales</taxon>
        <taxon>Colwelliaceae</taxon>
        <taxon>Thalassotalea</taxon>
    </lineage>
</organism>
<evidence type="ECO:0000256" key="1">
    <source>
        <dbReference type="SAM" id="Phobius"/>
    </source>
</evidence>
<evidence type="ECO:0000313" key="2">
    <source>
        <dbReference type="EMBL" id="GLX84953.1"/>
    </source>
</evidence>
<gene>
    <name evidence="2" type="ORF">tloyanaT_12050</name>
</gene>
<dbReference type="Proteomes" id="UP001157134">
    <property type="component" value="Unassembled WGS sequence"/>
</dbReference>
<keyword evidence="1" id="KW-0812">Transmembrane</keyword>
<protein>
    <submittedName>
        <fullName evidence="2">Uncharacterized protein</fullName>
    </submittedName>
</protein>
<keyword evidence="1" id="KW-1133">Transmembrane helix</keyword>